<comment type="caution">
    <text evidence="1">The sequence shown here is derived from an EMBL/GenBank/DDBJ whole genome shotgun (WGS) entry which is preliminary data.</text>
</comment>
<keyword evidence="2" id="KW-1185">Reference proteome</keyword>
<evidence type="ECO:0000313" key="1">
    <source>
        <dbReference type="EMBL" id="KAI0040616.1"/>
    </source>
</evidence>
<evidence type="ECO:0000313" key="2">
    <source>
        <dbReference type="Proteomes" id="UP000814033"/>
    </source>
</evidence>
<sequence>MAQPSSTPGQEPFAPYTPKTFSSLVSGNQPRLYSGSAARALVRTGAHADNRHLSLKANGLHVDYLALYEETKGVDTFRPGSQREVVEDTLGDVLDAVTTLDRIDGGFSLLLHVPGFTAQLPSVSPQDVDILAYLPPREVAHHGEDMQEHIIKITDIFRSQIAYPHLLRAQEYRTRSRVPNNQQPLPIPVPPLLPDSSRLPRPVRPGSALLCFSRVRPDSKVAKTQAELAFESMGTNPKVKARPRRSNSLPSRSKASPQTPLPLYIDDSPPPPASSSGPGVPLPLYIDDPSPLAPSPVSLTVSPEPSAVPALRRRGIPKPSEPVTPLATAATSTTRPLVPRPITEPPTPFVPVPTETIGPCTIVAMDQYQLGGAFKARFNALIKTPSARWVTVMRDDWHFEDAQARAIAAAMLSDTQGPIFGPKALVTTTPSPKKPKAKVAARACCTATCCAITMTFVSLVLAGVLVVLVV</sequence>
<proteinExistence type="predicted"/>
<gene>
    <name evidence="1" type="ORF">FA95DRAFT_1611650</name>
</gene>
<organism evidence="1 2">
    <name type="scientific">Auriscalpium vulgare</name>
    <dbReference type="NCBI Taxonomy" id="40419"/>
    <lineage>
        <taxon>Eukaryota</taxon>
        <taxon>Fungi</taxon>
        <taxon>Dikarya</taxon>
        <taxon>Basidiomycota</taxon>
        <taxon>Agaricomycotina</taxon>
        <taxon>Agaricomycetes</taxon>
        <taxon>Russulales</taxon>
        <taxon>Auriscalpiaceae</taxon>
        <taxon>Auriscalpium</taxon>
    </lineage>
</organism>
<dbReference type="EMBL" id="MU276181">
    <property type="protein sequence ID" value="KAI0040616.1"/>
    <property type="molecule type" value="Genomic_DNA"/>
</dbReference>
<protein>
    <submittedName>
        <fullName evidence="1">Uncharacterized protein</fullName>
    </submittedName>
</protein>
<name>A0ACB8R908_9AGAM</name>
<accession>A0ACB8R908</accession>
<dbReference type="Proteomes" id="UP000814033">
    <property type="component" value="Unassembled WGS sequence"/>
</dbReference>
<reference evidence="1" key="2">
    <citation type="journal article" date="2022" name="New Phytol.">
        <title>Evolutionary transition to the ectomycorrhizal habit in the genomes of a hyperdiverse lineage of mushroom-forming fungi.</title>
        <authorList>
            <person name="Looney B."/>
            <person name="Miyauchi S."/>
            <person name="Morin E."/>
            <person name="Drula E."/>
            <person name="Courty P.E."/>
            <person name="Kohler A."/>
            <person name="Kuo A."/>
            <person name="LaButti K."/>
            <person name="Pangilinan J."/>
            <person name="Lipzen A."/>
            <person name="Riley R."/>
            <person name="Andreopoulos W."/>
            <person name="He G."/>
            <person name="Johnson J."/>
            <person name="Nolan M."/>
            <person name="Tritt A."/>
            <person name="Barry K.W."/>
            <person name="Grigoriev I.V."/>
            <person name="Nagy L.G."/>
            <person name="Hibbett D."/>
            <person name="Henrissat B."/>
            <person name="Matheny P.B."/>
            <person name="Labbe J."/>
            <person name="Martin F.M."/>
        </authorList>
    </citation>
    <scope>NUCLEOTIDE SEQUENCE</scope>
    <source>
        <strain evidence="1">FP105234-sp</strain>
    </source>
</reference>
<reference evidence="1" key="1">
    <citation type="submission" date="2021-02" db="EMBL/GenBank/DDBJ databases">
        <authorList>
            <consortium name="DOE Joint Genome Institute"/>
            <person name="Ahrendt S."/>
            <person name="Looney B.P."/>
            <person name="Miyauchi S."/>
            <person name="Morin E."/>
            <person name="Drula E."/>
            <person name="Courty P.E."/>
            <person name="Chicoki N."/>
            <person name="Fauchery L."/>
            <person name="Kohler A."/>
            <person name="Kuo A."/>
            <person name="Labutti K."/>
            <person name="Pangilinan J."/>
            <person name="Lipzen A."/>
            <person name="Riley R."/>
            <person name="Andreopoulos W."/>
            <person name="He G."/>
            <person name="Johnson J."/>
            <person name="Barry K.W."/>
            <person name="Grigoriev I.V."/>
            <person name="Nagy L."/>
            <person name="Hibbett D."/>
            <person name="Henrissat B."/>
            <person name="Matheny P.B."/>
            <person name="Labbe J."/>
            <person name="Martin F."/>
        </authorList>
    </citation>
    <scope>NUCLEOTIDE SEQUENCE</scope>
    <source>
        <strain evidence="1">FP105234-sp</strain>
    </source>
</reference>